<dbReference type="PANTHER" id="PTHR33360:SF2">
    <property type="entry name" value="TRANSPOSASE FOR INSERTION SEQUENCE ELEMENT IS200"/>
    <property type="match status" value="1"/>
</dbReference>
<dbReference type="EMBL" id="BART01021310">
    <property type="protein sequence ID" value="GAG98724.1"/>
    <property type="molecule type" value="Genomic_DNA"/>
</dbReference>
<name>X1BSK4_9ZZZZ</name>
<dbReference type="NCBIfam" id="NF033573">
    <property type="entry name" value="transpos_IS200"/>
    <property type="match status" value="1"/>
</dbReference>
<dbReference type="Pfam" id="PF01797">
    <property type="entry name" value="Y1_Tnp"/>
    <property type="match status" value="1"/>
</dbReference>
<protein>
    <recommendedName>
        <fullName evidence="1">Transposase IS200-like domain-containing protein</fullName>
    </recommendedName>
</protein>
<dbReference type="PANTHER" id="PTHR33360">
    <property type="entry name" value="TRANSPOSASE FOR INSERTION SEQUENCE ELEMENT IS200"/>
    <property type="match status" value="1"/>
</dbReference>
<sequence>TDLTKFPGLIRALGFYIRDVCDYNNWFVESLAVENDHVHLCVQLPPTVSISDGAKIIKTNSSRKIRELYPELKEHLHKYAFWGKHFFAKTVGDVDFERTKKYIENQGVYRNLGTLCGGRKPTRL</sequence>
<feature type="non-terminal residue" evidence="2">
    <location>
        <position position="1"/>
    </location>
</feature>
<dbReference type="InterPro" id="IPR002686">
    <property type="entry name" value="Transposase_17"/>
</dbReference>
<evidence type="ECO:0000313" key="2">
    <source>
        <dbReference type="EMBL" id="GAG98724.1"/>
    </source>
</evidence>
<evidence type="ECO:0000259" key="1">
    <source>
        <dbReference type="SMART" id="SM01321"/>
    </source>
</evidence>
<dbReference type="Gene3D" id="3.30.70.1290">
    <property type="entry name" value="Transposase IS200-like"/>
    <property type="match status" value="1"/>
</dbReference>
<dbReference type="SMART" id="SM01321">
    <property type="entry name" value="Y1_Tnp"/>
    <property type="match status" value="1"/>
</dbReference>
<gene>
    <name evidence="2" type="ORF">S01H4_39360</name>
</gene>
<feature type="domain" description="Transposase IS200-like" evidence="1">
    <location>
        <begin position="6"/>
        <end position="106"/>
    </location>
</feature>
<proteinExistence type="predicted"/>
<accession>X1BSK4</accession>
<dbReference type="AlphaFoldDB" id="X1BSK4"/>
<dbReference type="GO" id="GO:0003677">
    <property type="term" value="F:DNA binding"/>
    <property type="evidence" value="ECO:0007669"/>
    <property type="project" value="InterPro"/>
</dbReference>
<organism evidence="2">
    <name type="scientific">marine sediment metagenome</name>
    <dbReference type="NCBI Taxonomy" id="412755"/>
    <lineage>
        <taxon>unclassified sequences</taxon>
        <taxon>metagenomes</taxon>
        <taxon>ecological metagenomes</taxon>
    </lineage>
</organism>
<reference evidence="2" key="1">
    <citation type="journal article" date="2014" name="Front. Microbiol.">
        <title>High frequency of phylogenetically diverse reductive dehalogenase-homologous genes in deep subseafloor sedimentary metagenomes.</title>
        <authorList>
            <person name="Kawai M."/>
            <person name="Futagami T."/>
            <person name="Toyoda A."/>
            <person name="Takaki Y."/>
            <person name="Nishi S."/>
            <person name="Hori S."/>
            <person name="Arai W."/>
            <person name="Tsubouchi T."/>
            <person name="Morono Y."/>
            <person name="Uchiyama I."/>
            <person name="Ito T."/>
            <person name="Fujiyama A."/>
            <person name="Inagaki F."/>
            <person name="Takami H."/>
        </authorList>
    </citation>
    <scope>NUCLEOTIDE SEQUENCE</scope>
    <source>
        <strain evidence="2">Expedition CK06-06</strain>
    </source>
</reference>
<comment type="caution">
    <text evidence="2">The sequence shown here is derived from an EMBL/GenBank/DDBJ whole genome shotgun (WGS) entry which is preliminary data.</text>
</comment>
<dbReference type="SUPFAM" id="SSF143422">
    <property type="entry name" value="Transposase IS200-like"/>
    <property type="match status" value="1"/>
</dbReference>
<dbReference type="GO" id="GO:0006313">
    <property type="term" value="P:DNA transposition"/>
    <property type="evidence" value="ECO:0007669"/>
    <property type="project" value="InterPro"/>
</dbReference>
<dbReference type="GO" id="GO:0004803">
    <property type="term" value="F:transposase activity"/>
    <property type="evidence" value="ECO:0007669"/>
    <property type="project" value="InterPro"/>
</dbReference>
<dbReference type="InterPro" id="IPR036515">
    <property type="entry name" value="Transposase_17_sf"/>
</dbReference>